<name>A0A1H5NYQ1_9PSED</name>
<dbReference type="Proteomes" id="UP000199129">
    <property type="component" value="Unassembled WGS sequence"/>
</dbReference>
<feature type="region of interest" description="Disordered" evidence="1">
    <location>
        <begin position="28"/>
        <end position="57"/>
    </location>
</feature>
<dbReference type="EMBL" id="FNUA01000002">
    <property type="protein sequence ID" value="SEF05961.1"/>
    <property type="molecule type" value="Genomic_DNA"/>
</dbReference>
<accession>A0A1H5NYQ1</accession>
<dbReference type="RefSeq" id="WP_158510680.1">
    <property type="nucleotide sequence ID" value="NZ_CP025494.1"/>
</dbReference>
<sequence>MSSVNQPTAFPGANHLIESIIATLQNKPPVENRPLSEDQQRVLNGLPVQPQPAQVTY</sequence>
<reference evidence="2 3" key="1">
    <citation type="submission" date="2016-10" db="EMBL/GenBank/DDBJ databases">
        <authorList>
            <person name="de Groot N.N."/>
        </authorList>
    </citation>
    <scope>NUCLEOTIDE SEQUENCE [LARGE SCALE GENOMIC DNA]</scope>
    <source>
        <strain evidence="2 3">BS3265</strain>
    </source>
</reference>
<evidence type="ECO:0000313" key="2">
    <source>
        <dbReference type="EMBL" id="SEF05961.1"/>
    </source>
</evidence>
<organism evidence="2 3">
    <name type="scientific">Pseudomonas palleroniana</name>
    <dbReference type="NCBI Taxonomy" id="191390"/>
    <lineage>
        <taxon>Bacteria</taxon>
        <taxon>Pseudomonadati</taxon>
        <taxon>Pseudomonadota</taxon>
        <taxon>Gammaproteobacteria</taxon>
        <taxon>Pseudomonadales</taxon>
        <taxon>Pseudomonadaceae</taxon>
        <taxon>Pseudomonas</taxon>
    </lineage>
</organism>
<proteinExistence type="predicted"/>
<evidence type="ECO:0000256" key="1">
    <source>
        <dbReference type="SAM" id="MobiDB-lite"/>
    </source>
</evidence>
<evidence type="ECO:0000313" key="3">
    <source>
        <dbReference type="Proteomes" id="UP000199129"/>
    </source>
</evidence>
<gene>
    <name evidence="2" type="ORF">SAMN04490198_4864</name>
</gene>
<protein>
    <submittedName>
        <fullName evidence="2">Uncharacterized protein</fullName>
    </submittedName>
</protein>
<dbReference type="AlphaFoldDB" id="A0A1H5NYQ1"/>